<evidence type="ECO:0000313" key="5">
    <source>
        <dbReference type="EMBL" id="KCV73116.1"/>
    </source>
</evidence>
<evidence type="ECO:0000256" key="1">
    <source>
        <dbReference type="ARBA" id="ARBA00010605"/>
    </source>
</evidence>
<keyword evidence="3" id="KW-0687">Ribonucleoprotein</keyword>
<keyword evidence="6" id="KW-1185">Reference proteome</keyword>
<evidence type="ECO:0000256" key="3">
    <source>
        <dbReference type="ARBA" id="ARBA00023274"/>
    </source>
</evidence>
<dbReference type="SUPFAM" id="SSF55658">
    <property type="entry name" value="L9 N-domain-like"/>
    <property type="match status" value="1"/>
</dbReference>
<dbReference type="InterPro" id="IPR036935">
    <property type="entry name" value="Ribosomal_bL9_N_sf"/>
</dbReference>
<gene>
    <name evidence="5" type="ORF">H696_00660</name>
</gene>
<dbReference type="Proteomes" id="UP000030693">
    <property type="component" value="Unassembled WGS sequence"/>
</dbReference>
<dbReference type="InterPro" id="IPR020070">
    <property type="entry name" value="Ribosomal_bL9_N"/>
</dbReference>
<evidence type="ECO:0000259" key="4">
    <source>
        <dbReference type="Pfam" id="PF01281"/>
    </source>
</evidence>
<dbReference type="Gene3D" id="3.40.5.10">
    <property type="entry name" value="Ribosomal protein L9, N-terminal domain"/>
    <property type="match status" value="1"/>
</dbReference>
<dbReference type="GO" id="GO:0003735">
    <property type="term" value="F:structural constituent of ribosome"/>
    <property type="evidence" value="ECO:0007669"/>
    <property type="project" value="InterPro"/>
</dbReference>
<name>A0A058ZGM2_FONAL</name>
<comment type="similarity">
    <text evidence="1">Belongs to the bacterial ribosomal protein bL9 family.</text>
</comment>
<dbReference type="RefSeq" id="XP_009492817.1">
    <property type="nucleotide sequence ID" value="XM_009494542.1"/>
</dbReference>
<dbReference type="EMBL" id="KB932201">
    <property type="protein sequence ID" value="KCV73116.1"/>
    <property type="molecule type" value="Genomic_DNA"/>
</dbReference>
<dbReference type="GO" id="GO:1990904">
    <property type="term" value="C:ribonucleoprotein complex"/>
    <property type="evidence" value="ECO:0007669"/>
    <property type="project" value="UniProtKB-KW"/>
</dbReference>
<organism evidence="5">
    <name type="scientific">Fonticula alba</name>
    <name type="common">Slime mold</name>
    <dbReference type="NCBI Taxonomy" id="691883"/>
    <lineage>
        <taxon>Eukaryota</taxon>
        <taxon>Rotosphaerida</taxon>
        <taxon>Fonticulaceae</taxon>
        <taxon>Fonticula</taxon>
    </lineage>
</organism>
<feature type="domain" description="Ribosomal protein L9" evidence="4">
    <location>
        <begin position="54"/>
        <end position="92"/>
    </location>
</feature>
<reference evidence="5" key="1">
    <citation type="submission" date="2013-04" db="EMBL/GenBank/DDBJ databases">
        <title>The Genome Sequence of Fonticula alba ATCC 38817.</title>
        <authorList>
            <consortium name="The Broad Institute Genomics Platform"/>
            <person name="Russ C."/>
            <person name="Cuomo C."/>
            <person name="Burger G."/>
            <person name="Gray M.W."/>
            <person name="Holland P.W.H."/>
            <person name="King N."/>
            <person name="Lang F.B.F."/>
            <person name="Roger A.J."/>
            <person name="Ruiz-Trillo I."/>
            <person name="Brown M."/>
            <person name="Walker B."/>
            <person name="Young S."/>
            <person name="Zeng Q."/>
            <person name="Gargeya S."/>
            <person name="Fitzgerald M."/>
            <person name="Haas B."/>
            <person name="Abouelleil A."/>
            <person name="Allen A.W."/>
            <person name="Alvarado L."/>
            <person name="Arachchi H.M."/>
            <person name="Berlin A.M."/>
            <person name="Chapman S.B."/>
            <person name="Gainer-Dewar J."/>
            <person name="Goldberg J."/>
            <person name="Griggs A."/>
            <person name="Gujja S."/>
            <person name="Hansen M."/>
            <person name="Howarth C."/>
            <person name="Imamovic A."/>
            <person name="Ireland A."/>
            <person name="Larimer J."/>
            <person name="McCowan C."/>
            <person name="Murphy C."/>
            <person name="Pearson M."/>
            <person name="Poon T.W."/>
            <person name="Priest M."/>
            <person name="Roberts A."/>
            <person name="Saif S."/>
            <person name="Shea T."/>
            <person name="Sisk P."/>
            <person name="Sykes S."/>
            <person name="Wortman J."/>
            <person name="Nusbaum C."/>
            <person name="Birren B."/>
        </authorList>
    </citation>
    <scope>NUCLEOTIDE SEQUENCE [LARGE SCALE GENOMIC DNA]</scope>
    <source>
        <strain evidence="5">ATCC 38817</strain>
    </source>
</reference>
<dbReference type="InterPro" id="IPR009027">
    <property type="entry name" value="Ribosomal_bL9/RNase_H1_N"/>
</dbReference>
<evidence type="ECO:0000256" key="2">
    <source>
        <dbReference type="ARBA" id="ARBA00022980"/>
    </source>
</evidence>
<dbReference type="Pfam" id="PF01281">
    <property type="entry name" value="Ribosomal_L9_N"/>
    <property type="match status" value="1"/>
</dbReference>
<sequence length="173" mass="18342">MFSLIASRTGAATVAAIAARSAANPAFGMAATRAYSAEADKKKKKKKDQIGLVRVQLQSNVRDVGVAGQVVYVAAGYMRNYLLPTRRALYAPRDHHAVGKLRFQELQRKKQLEALSLDPDAVLAGEEGDAPVEEIASGAEDTPIAIEEAPAATVEEVVISEKAPEAASQPATN</sequence>
<dbReference type="GeneID" id="20525385"/>
<evidence type="ECO:0000313" key="6">
    <source>
        <dbReference type="Proteomes" id="UP000030693"/>
    </source>
</evidence>
<keyword evidence="2" id="KW-0689">Ribosomal protein</keyword>
<accession>A0A058ZGM2</accession>
<proteinExistence type="inferred from homology"/>
<dbReference type="InterPro" id="IPR000244">
    <property type="entry name" value="Ribosomal_bL9"/>
</dbReference>
<dbReference type="PANTHER" id="PTHR21368">
    <property type="entry name" value="50S RIBOSOMAL PROTEIN L9"/>
    <property type="match status" value="1"/>
</dbReference>
<dbReference type="AlphaFoldDB" id="A0A058ZGM2"/>
<dbReference type="GO" id="GO:0005840">
    <property type="term" value="C:ribosome"/>
    <property type="evidence" value="ECO:0007669"/>
    <property type="project" value="UniProtKB-KW"/>
</dbReference>
<dbReference type="GO" id="GO:0006412">
    <property type="term" value="P:translation"/>
    <property type="evidence" value="ECO:0007669"/>
    <property type="project" value="InterPro"/>
</dbReference>
<protein>
    <recommendedName>
        <fullName evidence="4">Ribosomal protein L9 domain-containing protein</fullName>
    </recommendedName>
</protein>